<comment type="subcellular location">
    <subcellularLocation>
        <location evidence="1">Membrane</location>
        <topology evidence="1">Multi-pass membrane protein</topology>
    </subcellularLocation>
</comment>
<dbReference type="EMBL" id="CAUOFW020001727">
    <property type="protein sequence ID" value="CAK9148318.1"/>
    <property type="molecule type" value="Genomic_DNA"/>
</dbReference>
<dbReference type="InterPro" id="IPR026961">
    <property type="entry name" value="PGG_dom"/>
</dbReference>
<evidence type="ECO:0000256" key="2">
    <source>
        <dbReference type="ARBA" id="ARBA00022692"/>
    </source>
</evidence>
<keyword evidence="6 7" id="KW-0472">Membrane</keyword>
<keyword evidence="3" id="KW-0677">Repeat</keyword>
<accession>A0ABC8S009</accession>
<keyword evidence="10" id="KW-1185">Reference proteome</keyword>
<evidence type="ECO:0000256" key="4">
    <source>
        <dbReference type="ARBA" id="ARBA00022989"/>
    </source>
</evidence>
<feature type="transmembrane region" description="Helical" evidence="7">
    <location>
        <begin position="147"/>
        <end position="167"/>
    </location>
</feature>
<comment type="caution">
    <text evidence="9">The sequence shown here is derived from an EMBL/GenBank/DDBJ whole genome shotgun (WGS) entry which is preliminary data.</text>
</comment>
<name>A0ABC8S009_9AQUA</name>
<dbReference type="PANTHER" id="PTHR24186">
    <property type="entry name" value="PROTEIN PHOSPHATASE 1 REGULATORY SUBUNIT"/>
    <property type="match status" value="1"/>
</dbReference>
<dbReference type="AlphaFoldDB" id="A0ABC8S009"/>
<feature type="transmembrane region" description="Helical" evidence="7">
    <location>
        <begin position="37"/>
        <end position="57"/>
    </location>
</feature>
<evidence type="ECO:0000313" key="9">
    <source>
        <dbReference type="EMBL" id="CAK9148318.1"/>
    </source>
</evidence>
<dbReference type="Pfam" id="PF13962">
    <property type="entry name" value="PGG"/>
    <property type="match status" value="1"/>
</dbReference>
<sequence length="172" mass="19013">MSRSRDERKITIRKENRKAAKKEALVMLKKTSDTNMIVVALIVTVTFATGFTMPGGYNQSGTTNPVPRMTVLSRRSVFQAFMILDVITLLLSCVAIFFNFWGTLFDDRRIVQKFVIVTIFLVTAAIGAMMIAFSSATYVVLEKSSALAIATCLVGVVSIPISFVLCFRLGPR</sequence>
<feature type="transmembrane region" description="Helical" evidence="7">
    <location>
        <begin position="114"/>
        <end position="141"/>
    </location>
</feature>
<dbReference type="Proteomes" id="UP001642360">
    <property type="component" value="Unassembled WGS sequence"/>
</dbReference>
<evidence type="ECO:0000256" key="7">
    <source>
        <dbReference type="SAM" id="Phobius"/>
    </source>
</evidence>
<protein>
    <recommendedName>
        <fullName evidence="8">PGG domain-containing protein</fullName>
    </recommendedName>
</protein>
<keyword evidence="4 7" id="KW-1133">Transmembrane helix</keyword>
<feature type="domain" description="PGG" evidence="8">
    <location>
        <begin position="28"/>
        <end position="140"/>
    </location>
</feature>
<dbReference type="PANTHER" id="PTHR24186:SF50">
    <property type="entry name" value="ANKYRIN REPEAT-CONTAINING PROTEIN ITN1-LIKE ISOFORM X1"/>
    <property type="match status" value="1"/>
</dbReference>
<evidence type="ECO:0000259" key="8">
    <source>
        <dbReference type="Pfam" id="PF13962"/>
    </source>
</evidence>
<reference evidence="9 10" key="1">
    <citation type="submission" date="2024-02" db="EMBL/GenBank/DDBJ databases">
        <authorList>
            <person name="Vignale AGUSTIN F."/>
            <person name="Sosa J E."/>
            <person name="Modenutti C."/>
        </authorList>
    </citation>
    <scope>NUCLEOTIDE SEQUENCE [LARGE SCALE GENOMIC DNA]</scope>
</reference>
<proteinExistence type="predicted"/>
<evidence type="ECO:0000256" key="3">
    <source>
        <dbReference type="ARBA" id="ARBA00022737"/>
    </source>
</evidence>
<keyword evidence="2 7" id="KW-0812">Transmembrane</keyword>
<keyword evidence="5" id="KW-0040">ANK repeat</keyword>
<gene>
    <name evidence="9" type="ORF">ILEXP_LOCUS16250</name>
</gene>
<evidence type="ECO:0000313" key="10">
    <source>
        <dbReference type="Proteomes" id="UP001642360"/>
    </source>
</evidence>
<feature type="transmembrane region" description="Helical" evidence="7">
    <location>
        <begin position="77"/>
        <end position="102"/>
    </location>
</feature>
<organism evidence="9 10">
    <name type="scientific">Ilex paraguariensis</name>
    <name type="common">yerba mate</name>
    <dbReference type="NCBI Taxonomy" id="185542"/>
    <lineage>
        <taxon>Eukaryota</taxon>
        <taxon>Viridiplantae</taxon>
        <taxon>Streptophyta</taxon>
        <taxon>Embryophyta</taxon>
        <taxon>Tracheophyta</taxon>
        <taxon>Spermatophyta</taxon>
        <taxon>Magnoliopsida</taxon>
        <taxon>eudicotyledons</taxon>
        <taxon>Gunneridae</taxon>
        <taxon>Pentapetalae</taxon>
        <taxon>asterids</taxon>
        <taxon>campanulids</taxon>
        <taxon>Aquifoliales</taxon>
        <taxon>Aquifoliaceae</taxon>
        <taxon>Ilex</taxon>
    </lineage>
</organism>
<evidence type="ECO:0000256" key="6">
    <source>
        <dbReference type="ARBA" id="ARBA00023136"/>
    </source>
</evidence>
<dbReference type="GO" id="GO:0016020">
    <property type="term" value="C:membrane"/>
    <property type="evidence" value="ECO:0007669"/>
    <property type="project" value="UniProtKB-SubCell"/>
</dbReference>
<evidence type="ECO:0000256" key="1">
    <source>
        <dbReference type="ARBA" id="ARBA00004141"/>
    </source>
</evidence>
<evidence type="ECO:0000256" key="5">
    <source>
        <dbReference type="ARBA" id="ARBA00023043"/>
    </source>
</evidence>